<feature type="domain" description="AB hydrolase-1" evidence="4">
    <location>
        <begin position="19"/>
        <end position="136"/>
    </location>
</feature>
<reference evidence="5" key="2">
    <citation type="submission" date="2021-02" db="EMBL/GenBank/DDBJ databases">
        <authorList>
            <person name="Kimball J.A."/>
            <person name="Haas M.W."/>
            <person name="Macchietto M."/>
            <person name="Kono T."/>
            <person name="Duquette J."/>
            <person name="Shao M."/>
        </authorList>
    </citation>
    <scope>NUCLEOTIDE SEQUENCE</scope>
    <source>
        <tissue evidence="5">Fresh leaf tissue</tissue>
    </source>
</reference>
<evidence type="ECO:0000256" key="3">
    <source>
        <dbReference type="SAM" id="MobiDB-lite"/>
    </source>
</evidence>
<dbReference type="GO" id="GO:0016787">
    <property type="term" value="F:hydrolase activity"/>
    <property type="evidence" value="ECO:0007669"/>
    <property type="project" value="UniProtKB-KW"/>
</dbReference>
<feature type="region of interest" description="Disordered" evidence="3">
    <location>
        <begin position="271"/>
        <end position="290"/>
    </location>
</feature>
<dbReference type="AlphaFoldDB" id="A0A8J5VNK3"/>
<keyword evidence="6" id="KW-1185">Reference proteome</keyword>
<evidence type="ECO:0000256" key="1">
    <source>
        <dbReference type="ARBA" id="ARBA00008645"/>
    </source>
</evidence>
<evidence type="ECO:0000313" key="5">
    <source>
        <dbReference type="EMBL" id="KAG8051454.1"/>
    </source>
</evidence>
<dbReference type="Pfam" id="PF00561">
    <property type="entry name" value="Abhydrolase_1"/>
    <property type="match status" value="1"/>
</dbReference>
<reference evidence="5" key="1">
    <citation type="journal article" date="2021" name="bioRxiv">
        <title>Whole Genome Assembly and Annotation of Northern Wild Rice, Zizania palustris L., Supports a Whole Genome Duplication in the Zizania Genus.</title>
        <authorList>
            <person name="Haas M."/>
            <person name="Kono T."/>
            <person name="Macchietto M."/>
            <person name="Millas R."/>
            <person name="McGilp L."/>
            <person name="Shao M."/>
            <person name="Duquette J."/>
            <person name="Hirsch C.N."/>
            <person name="Kimball J."/>
        </authorList>
    </citation>
    <scope>NUCLEOTIDE SEQUENCE</scope>
    <source>
        <tissue evidence="5">Fresh leaf tissue</tissue>
    </source>
</reference>
<proteinExistence type="inferred from homology"/>
<dbReference type="FunFam" id="3.40.50.1820:FF:000042">
    <property type="entry name" value="probable strigolactone esterase DAD2"/>
    <property type="match status" value="1"/>
</dbReference>
<evidence type="ECO:0000259" key="4">
    <source>
        <dbReference type="Pfam" id="PF00561"/>
    </source>
</evidence>
<evidence type="ECO:0000256" key="2">
    <source>
        <dbReference type="ARBA" id="ARBA00022801"/>
    </source>
</evidence>
<dbReference type="PANTHER" id="PTHR43039">
    <property type="entry name" value="ESTERASE-RELATED"/>
    <property type="match status" value="1"/>
</dbReference>
<organism evidence="5 6">
    <name type="scientific">Zizania palustris</name>
    <name type="common">Northern wild rice</name>
    <dbReference type="NCBI Taxonomy" id="103762"/>
    <lineage>
        <taxon>Eukaryota</taxon>
        <taxon>Viridiplantae</taxon>
        <taxon>Streptophyta</taxon>
        <taxon>Embryophyta</taxon>
        <taxon>Tracheophyta</taxon>
        <taxon>Spermatophyta</taxon>
        <taxon>Magnoliopsida</taxon>
        <taxon>Liliopsida</taxon>
        <taxon>Poales</taxon>
        <taxon>Poaceae</taxon>
        <taxon>BOP clade</taxon>
        <taxon>Oryzoideae</taxon>
        <taxon>Oryzeae</taxon>
        <taxon>Zizaniinae</taxon>
        <taxon>Zizania</taxon>
    </lineage>
</organism>
<dbReference type="OrthoDB" id="408373at2759"/>
<feature type="region of interest" description="Disordered" evidence="3">
    <location>
        <begin position="358"/>
        <end position="393"/>
    </location>
</feature>
<protein>
    <recommendedName>
        <fullName evidence="4">AB hydrolase-1 domain-containing protein</fullName>
    </recommendedName>
</protein>
<accession>A0A8J5VNK3</accession>
<gene>
    <name evidence="5" type="ORF">GUJ93_ZPchr0001g32432</name>
</gene>
<keyword evidence="2" id="KW-0378">Hydrolase</keyword>
<dbReference type="InterPro" id="IPR000073">
    <property type="entry name" value="AB_hydrolase_1"/>
</dbReference>
<sequence length="573" mass="62081">MSKKMMYLNARIVGCGERTLVLAHGYGGSQAIWDKVLPHLTQTNKVLLFDWDFSGGGGGADDDDAAEDEEQRYTFARYGDELVALMDEMDVSGAVYVGHSMSGMVGCIASVKRPDLFTHLVLVGASPRYINSEDYEGGFEQPDIDKMMAIISSDFHSWAEGFVPLIVGAAAVEPLVARSFFAMDPRVAHALANMIFLGDQREVLDCVAVPCTLVHASHDFAAPPCVGRYMQRRIAAAAAMVTIDSVGHFPQLVAPDELLRTLDLVLGVGSNGGSGSGDDEEEAEAEAAAANEGSCLADVEVKGQQRGISHAVAKQGLTRRWLPGWSESARRLVPLAWRHISAAARELPRWPVTYNRVPDSPLSSEGGGSPHGSCPDLPPTSHPGPSPLPVAPVPPLRAAAAIEDRLSRLPDTLLSNSVSRLSVKDAVRTTTVLSTSWRRLWASTPLVLDDTDLLDIRDEDLQRGHSNSVDWLAIASGVHQALLSHPGPYLCVHLTCCGMTYFSSLLPIWLRRLAANGVQDLVFVNRPLPFDLQLPADVLLISLRYSYGNTYGTRFAVLVIHSISSLRHLYLGF</sequence>
<comment type="similarity">
    <text evidence="1">Belongs to the AB hydrolase superfamily.</text>
</comment>
<name>A0A8J5VNK3_ZIZPA</name>
<dbReference type="EMBL" id="JAAALK010000288">
    <property type="protein sequence ID" value="KAG8051454.1"/>
    <property type="molecule type" value="Genomic_DNA"/>
</dbReference>
<feature type="compositionally biased region" description="Pro residues" evidence="3">
    <location>
        <begin position="376"/>
        <end position="393"/>
    </location>
</feature>
<dbReference type="Proteomes" id="UP000729402">
    <property type="component" value="Unassembled WGS sequence"/>
</dbReference>
<comment type="caution">
    <text evidence="5">The sequence shown here is derived from an EMBL/GenBank/DDBJ whole genome shotgun (WGS) entry which is preliminary data.</text>
</comment>
<evidence type="ECO:0000313" key="6">
    <source>
        <dbReference type="Proteomes" id="UP000729402"/>
    </source>
</evidence>